<reference evidence="2" key="1">
    <citation type="submission" date="2018-06" db="EMBL/GenBank/DDBJ databases">
        <authorList>
            <person name="Zhirakovskaya E."/>
        </authorList>
    </citation>
    <scope>NUCLEOTIDE SEQUENCE</scope>
</reference>
<dbReference type="Gene3D" id="3.40.605.10">
    <property type="entry name" value="Aldehyde Dehydrogenase, Chain A, domain 1"/>
    <property type="match status" value="1"/>
</dbReference>
<organism evidence="2">
    <name type="scientific">hydrothermal vent metagenome</name>
    <dbReference type="NCBI Taxonomy" id="652676"/>
    <lineage>
        <taxon>unclassified sequences</taxon>
        <taxon>metagenomes</taxon>
        <taxon>ecological metagenomes</taxon>
    </lineage>
</organism>
<dbReference type="SUPFAM" id="SSF53720">
    <property type="entry name" value="ALDH-like"/>
    <property type="match status" value="1"/>
</dbReference>
<gene>
    <name evidence="2" type="ORF">MNBD_ACTINO01-1420</name>
</gene>
<dbReference type="GO" id="GO:0016620">
    <property type="term" value="F:oxidoreductase activity, acting on the aldehyde or oxo group of donors, NAD or NADP as acceptor"/>
    <property type="evidence" value="ECO:0007669"/>
    <property type="project" value="InterPro"/>
</dbReference>
<protein>
    <recommendedName>
        <fullName evidence="1">Aldehyde dehydrogenase domain-containing protein</fullName>
    </recommendedName>
</protein>
<feature type="domain" description="Aldehyde dehydrogenase" evidence="1">
    <location>
        <begin position="4"/>
        <end position="149"/>
    </location>
</feature>
<dbReference type="Gene3D" id="3.40.309.10">
    <property type="entry name" value="Aldehyde Dehydrogenase, Chain A, domain 2"/>
    <property type="match status" value="1"/>
</dbReference>
<dbReference type="Pfam" id="PF00171">
    <property type="entry name" value="Aldedh"/>
    <property type="match status" value="1"/>
</dbReference>
<proteinExistence type="predicted"/>
<dbReference type="InterPro" id="IPR016163">
    <property type="entry name" value="Ald_DH_C"/>
</dbReference>
<name>A0A3B0T0I5_9ZZZZ</name>
<feature type="non-terminal residue" evidence="2">
    <location>
        <position position="1"/>
    </location>
</feature>
<dbReference type="AlphaFoldDB" id="A0A3B0T0I5"/>
<dbReference type="EMBL" id="UOEI01000492">
    <property type="protein sequence ID" value="VAW06867.1"/>
    <property type="molecule type" value="Genomic_DNA"/>
</dbReference>
<sequence>VLRGGNTVVFRIGSGALGTAQAIVENALDPALAAAGLPPGAAALVASPSRGAGLAMMGDTRLALAVARGSGAATERLGAVARQAGNAVSLHGTGGAWIVAGLDADRLDLASAVYHSLDRKVCNTLNTVCIPRRRADDLIPAFLEAIERAGARRGTNTKLHVLERDREAFPDEWFTRRVPISRAEGAVVEAQAEVIDEADLGKEWEWEDSPEVTVALVDTVEEAVALFNTYSPKFVASLISSNDAEHEEFFAAIDAPFVGNGFTRWVDGQYALGKPELGLSNWQAGRLFGRGGILSGNSAFTVRTRVVQDDPDLGR</sequence>
<dbReference type="InterPro" id="IPR016161">
    <property type="entry name" value="Ald_DH/histidinol_DH"/>
</dbReference>
<evidence type="ECO:0000313" key="2">
    <source>
        <dbReference type="EMBL" id="VAW06867.1"/>
    </source>
</evidence>
<dbReference type="InterPro" id="IPR015590">
    <property type="entry name" value="Aldehyde_DH_dom"/>
</dbReference>
<accession>A0A3B0T0I5</accession>
<dbReference type="InterPro" id="IPR016162">
    <property type="entry name" value="Ald_DH_N"/>
</dbReference>
<evidence type="ECO:0000259" key="1">
    <source>
        <dbReference type="Pfam" id="PF00171"/>
    </source>
</evidence>